<keyword evidence="1" id="KW-0808">Transferase</keyword>
<reference evidence="1" key="1">
    <citation type="submission" date="2019-08" db="EMBL/GenBank/DDBJ databases">
        <authorList>
            <person name="Liu F."/>
        </authorList>
    </citation>
    <scope>NUCLEOTIDE SEQUENCE [LARGE SCALE GENOMIC DNA]</scope>
    <source>
        <strain evidence="1">PA1801</strain>
        <tissue evidence="1">Leaf</tissue>
    </source>
</reference>
<dbReference type="PANTHER" id="PTHR33116">
    <property type="entry name" value="REVERSE TRANSCRIPTASE ZINC-BINDING DOMAIN-CONTAINING PROTEIN-RELATED-RELATED"/>
    <property type="match status" value="1"/>
</dbReference>
<keyword evidence="1" id="KW-0695">RNA-directed DNA polymerase</keyword>
<comment type="caution">
    <text evidence="1">The sequence shown here is derived from an EMBL/GenBank/DDBJ whole genome shotgun (WGS) entry which is preliminary data.</text>
</comment>
<sequence>MLGVRSSSSPEKYLGLPNVVDKISLRIESWSNRLLSQGGKEVFIKSVLQALPTYAIEVSTGANGDIYVVPKKKEVWDSLVTRVFKAKYFLDSNFRNSHLGRSSSYVWHNIWATKDTLEKGLIWKVGTGKNISVFEDTWIPNYDNVRLTSGVGNLQFVKVTELINSNEREWNRELIGNTFPEAEAELILRIPLAMEPHEDLLAWNGELSGEFQCGVPINYYRI</sequence>
<dbReference type="EMBL" id="SMMG02000006">
    <property type="protein sequence ID" value="KAA3471107.1"/>
    <property type="molecule type" value="Genomic_DNA"/>
</dbReference>
<gene>
    <name evidence="1" type="ORF">EPI10_016761</name>
</gene>
<dbReference type="OrthoDB" id="1428630at2759"/>
<accession>A0A5B6VPX6</accession>
<dbReference type="AlphaFoldDB" id="A0A5B6VPX6"/>
<dbReference type="PANTHER" id="PTHR33116:SF86">
    <property type="entry name" value="REVERSE TRANSCRIPTASE DOMAIN-CONTAINING PROTEIN"/>
    <property type="match status" value="1"/>
</dbReference>
<evidence type="ECO:0000313" key="1">
    <source>
        <dbReference type="EMBL" id="KAA3471107.1"/>
    </source>
</evidence>
<dbReference type="Proteomes" id="UP000325315">
    <property type="component" value="Unassembled WGS sequence"/>
</dbReference>
<dbReference type="GO" id="GO:0003964">
    <property type="term" value="F:RNA-directed DNA polymerase activity"/>
    <property type="evidence" value="ECO:0007669"/>
    <property type="project" value="UniProtKB-KW"/>
</dbReference>
<evidence type="ECO:0000313" key="2">
    <source>
        <dbReference type="Proteomes" id="UP000325315"/>
    </source>
</evidence>
<keyword evidence="2" id="KW-1185">Reference proteome</keyword>
<protein>
    <submittedName>
        <fullName evidence="1">Reverse transcriptase</fullName>
    </submittedName>
</protein>
<proteinExistence type="predicted"/>
<name>A0A5B6VPX6_9ROSI</name>
<keyword evidence="1" id="KW-0548">Nucleotidyltransferase</keyword>
<organism evidence="1 2">
    <name type="scientific">Gossypium australe</name>
    <dbReference type="NCBI Taxonomy" id="47621"/>
    <lineage>
        <taxon>Eukaryota</taxon>
        <taxon>Viridiplantae</taxon>
        <taxon>Streptophyta</taxon>
        <taxon>Embryophyta</taxon>
        <taxon>Tracheophyta</taxon>
        <taxon>Spermatophyta</taxon>
        <taxon>Magnoliopsida</taxon>
        <taxon>eudicotyledons</taxon>
        <taxon>Gunneridae</taxon>
        <taxon>Pentapetalae</taxon>
        <taxon>rosids</taxon>
        <taxon>malvids</taxon>
        <taxon>Malvales</taxon>
        <taxon>Malvaceae</taxon>
        <taxon>Malvoideae</taxon>
        <taxon>Gossypium</taxon>
    </lineage>
</organism>